<dbReference type="Proteomes" id="UP001317963">
    <property type="component" value="Chromosome"/>
</dbReference>
<evidence type="ECO:0000256" key="2">
    <source>
        <dbReference type="ARBA" id="ARBA00023004"/>
    </source>
</evidence>
<evidence type="ECO:0000313" key="3">
    <source>
        <dbReference type="EMBL" id="UZP73408.1"/>
    </source>
</evidence>
<organism evidence="3 4">
    <name type="scientific">Candidatus Paraluminiphilus aquimaris</name>
    <dbReference type="NCBI Taxonomy" id="2518994"/>
    <lineage>
        <taxon>Bacteria</taxon>
        <taxon>Pseudomonadati</taxon>
        <taxon>Pseudomonadota</taxon>
        <taxon>Gammaproteobacteria</taxon>
        <taxon>Cellvibrionales</taxon>
        <taxon>Halieaceae</taxon>
        <taxon>Candidatus Paraluminiphilus</taxon>
    </lineage>
</organism>
<keyword evidence="2" id="KW-0408">Iron</keyword>
<gene>
    <name evidence="3" type="ORF">E0F26_01055</name>
</gene>
<proteinExistence type="predicted"/>
<dbReference type="PANTHER" id="PTHR20883">
    <property type="entry name" value="PHYTANOYL-COA DIOXYGENASE DOMAIN CONTAINING 1"/>
    <property type="match status" value="1"/>
</dbReference>
<evidence type="ECO:0000313" key="4">
    <source>
        <dbReference type="Proteomes" id="UP001317963"/>
    </source>
</evidence>
<dbReference type="Gene3D" id="2.60.120.620">
    <property type="entry name" value="q2cbj1_9rhob like domain"/>
    <property type="match status" value="1"/>
</dbReference>
<dbReference type="PANTHER" id="PTHR20883:SF15">
    <property type="entry name" value="PHYTANOYL-COA DIOXYGENASE DOMAIN-CONTAINING PROTEIN 1"/>
    <property type="match status" value="1"/>
</dbReference>
<reference evidence="3 4" key="1">
    <citation type="submission" date="2019-02" db="EMBL/GenBank/DDBJ databases">
        <title>Halieaceae_genomes.</title>
        <authorList>
            <person name="Li S.-H."/>
        </authorList>
    </citation>
    <scope>NUCLEOTIDE SEQUENCE [LARGE SCALE GENOMIC DNA]</scope>
    <source>
        <strain evidence="3 4">JH123</strain>
    </source>
</reference>
<accession>A0ABY6Q4N5</accession>
<keyword evidence="1" id="KW-0479">Metal-binding</keyword>
<evidence type="ECO:0000256" key="1">
    <source>
        <dbReference type="ARBA" id="ARBA00022723"/>
    </source>
</evidence>
<dbReference type="GO" id="GO:0051213">
    <property type="term" value="F:dioxygenase activity"/>
    <property type="evidence" value="ECO:0007669"/>
    <property type="project" value="UniProtKB-KW"/>
</dbReference>
<name>A0ABY6Q4N5_9GAMM</name>
<keyword evidence="3" id="KW-0223">Dioxygenase</keyword>
<keyword evidence="3" id="KW-0560">Oxidoreductase</keyword>
<dbReference type="EMBL" id="CP036501">
    <property type="protein sequence ID" value="UZP73408.1"/>
    <property type="molecule type" value="Genomic_DNA"/>
</dbReference>
<dbReference type="SUPFAM" id="SSF51197">
    <property type="entry name" value="Clavaminate synthase-like"/>
    <property type="match status" value="1"/>
</dbReference>
<dbReference type="Pfam" id="PF05721">
    <property type="entry name" value="PhyH"/>
    <property type="match status" value="1"/>
</dbReference>
<sequence>MPELLHLPANADASAIVAALEQDGAVILDNVISPEFIAALREETDPYMDSTSNGEDPFAGFKTTRTGGLLVRSEKCRELIEHATILDPCREFLAPFCEKVQLHLTQIIRIRPGETAQAIHRDKWAWGKHLSHLEPQFNTIWALTDFTAENGATQVVPGSTKWPDGQDIKPDQVTKAEMKAGSVLIYSGSVFHGGGANNSDGDRIGINITYALGWLRQEENQYLSCPPELAKDLSRTLQELAGYAMGQYALGYYTPPGAPGEEPEVVPPQYALGVRQDLSSMGGTGDLEALQKALKT</sequence>
<keyword evidence="4" id="KW-1185">Reference proteome</keyword>
<dbReference type="RefSeq" id="WP_279242188.1">
    <property type="nucleotide sequence ID" value="NZ_CP036501.1"/>
</dbReference>
<dbReference type="InterPro" id="IPR008775">
    <property type="entry name" value="Phytyl_CoA_dOase-like"/>
</dbReference>
<protein>
    <submittedName>
        <fullName evidence="3">Phytanoyl-CoA dioxygenase family protein</fullName>
    </submittedName>
</protein>